<dbReference type="InterPro" id="IPR036282">
    <property type="entry name" value="Glutathione-S-Trfase_C_sf"/>
</dbReference>
<dbReference type="PANTHER" id="PTHR44051:SF3">
    <property type="entry name" value="TRANSCRIPTIONAL REGULATOR URE2"/>
    <property type="match status" value="1"/>
</dbReference>
<dbReference type="OrthoDB" id="422574at2759"/>
<dbReference type="SUPFAM" id="SSF47616">
    <property type="entry name" value="GST C-terminal domain-like"/>
    <property type="match status" value="1"/>
</dbReference>
<dbReference type="PANTHER" id="PTHR44051">
    <property type="entry name" value="GLUTATHIONE S-TRANSFERASE-RELATED"/>
    <property type="match status" value="1"/>
</dbReference>
<comment type="caution">
    <text evidence="2">The sequence shown here is derived from an EMBL/GenBank/DDBJ whole genome shotgun (WGS) entry which is preliminary data.</text>
</comment>
<dbReference type="VEuPathDB" id="FungiDB:EMCG_03476"/>
<dbReference type="AlphaFoldDB" id="A0A0G2HW75"/>
<dbReference type="EMBL" id="LCZI01001194">
    <property type="protein sequence ID" value="KKZ62015.1"/>
    <property type="molecule type" value="Genomic_DNA"/>
</dbReference>
<gene>
    <name evidence="2" type="ORF">EMCG_03476</name>
</gene>
<accession>A0A0G2HW75</accession>
<sequence length="128" mass="14328">MSGQGPYFGHAFWFRNNHPEKVPSALGRYENETRRVCRVLGGWLAGELGAGSGEDGGGRERKNLVGEKYSIADLTFIPCQGYVKGLIDAGAYGESDEKKEFPHMQTWFERLRGREAVKEVFAEKEANK</sequence>
<evidence type="ECO:0000313" key="2">
    <source>
        <dbReference type="EMBL" id="KKZ62015.1"/>
    </source>
</evidence>
<evidence type="ECO:0000313" key="3">
    <source>
        <dbReference type="Proteomes" id="UP000034164"/>
    </source>
</evidence>
<proteinExistence type="predicted"/>
<dbReference type="Proteomes" id="UP000034164">
    <property type="component" value="Unassembled WGS sequence"/>
</dbReference>
<reference evidence="3" key="1">
    <citation type="journal article" date="2015" name="PLoS Genet.">
        <title>The dynamic genome and transcriptome of the human fungal pathogen Blastomyces and close relative Emmonsia.</title>
        <authorList>
            <person name="Munoz J.F."/>
            <person name="Gauthier G.M."/>
            <person name="Desjardins C.A."/>
            <person name="Gallo J.E."/>
            <person name="Holder J."/>
            <person name="Sullivan T.D."/>
            <person name="Marty A.J."/>
            <person name="Carmen J.C."/>
            <person name="Chen Z."/>
            <person name="Ding L."/>
            <person name="Gujja S."/>
            <person name="Magrini V."/>
            <person name="Misas E."/>
            <person name="Mitreva M."/>
            <person name="Priest M."/>
            <person name="Saif S."/>
            <person name="Whiston E.A."/>
            <person name="Young S."/>
            <person name="Zeng Q."/>
            <person name="Goldman W.E."/>
            <person name="Mardis E.R."/>
            <person name="Taylor J.W."/>
            <person name="McEwen J.G."/>
            <person name="Clay O.K."/>
            <person name="Klein B.S."/>
            <person name="Cuomo C.A."/>
        </authorList>
    </citation>
    <scope>NUCLEOTIDE SEQUENCE [LARGE SCALE GENOMIC DNA]</scope>
    <source>
        <strain evidence="3">UAMH 3008</strain>
    </source>
</reference>
<protein>
    <recommendedName>
        <fullName evidence="1">GST C-terminal domain-containing protein</fullName>
    </recommendedName>
</protein>
<name>A0A0G2HW75_9EURO</name>
<dbReference type="PROSITE" id="PS50405">
    <property type="entry name" value="GST_CTER"/>
    <property type="match status" value="1"/>
</dbReference>
<feature type="domain" description="GST C-terminal" evidence="1">
    <location>
        <begin position="1"/>
        <end position="128"/>
    </location>
</feature>
<evidence type="ECO:0000259" key="1">
    <source>
        <dbReference type="PROSITE" id="PS50405"/>
    </source>
</evidence>
<dbReference type="InterPro" id="IPR010987">
    <property type="entry name" value="Glutathione-S-Trfase_C-like"/>
</dbReference>
<dbReference type="Gene3D" id="1.20.1050.10">
    <property type="match status" value="1"/>
</dbReference>
<organism evidence="2 3">
    <name type="scientific">[Emmonsia] crescens</name>
    <dbReference type="NCBI Taxonomy" id="73230"/>
    <lineage>
        <taxon>Eukaryota</taxon>
        <taxon>Fungi</taxon>
        <taxon>Dikarya</taxon>
        <taxon>Ascomycota</taxon>
        <taxon>Pezizomycotina</taxon>
        <taxon>Eurotiomycetes</taxon>
        <taxon>Eurotiomycetidae</taxon>
        <taxon>Onygenales</taxon>
        <taxon>Ajellomycetaceae</taxon>
        <taxon>Emergomyces</taxon>
    </lineage>
</organism>